<dbReference type="SUPFAM" id="SSF56436">
    <property type="entry name" value="C-type lectin-like"/>
    <property type="match status" value="2"/>
</dbReference>
<evidence type="ECO:0000313" key="5">
    <source>
        <dbReference type="Proteomes" id="UP000221080"/>
    </source>
</evidence>
<sequence>MCSYQFYWSHCFNHIYYFLVSFNTSVMEQHLFIFLFFTGVAPLVLSVSRKYYLIQQGKTWSDAQAYCRAEHIDLAIIESNDDMVRLQTEILKQQFSSSAWIGLYDDINSWYWSLGHETLGSWRLWNSGQPDNWVAQEWCGAATTSGWSDVPCTSNYPFVCFDDTKTGNQRYIYISNTKTWYDAQAYCRTYHTDLASARNATEYSVIQGLVSGVTWFGLIRDTWKWIDKTNFSTISWISGKPDNALGNENCGYLNNGQAGDAQCSDIMPFFCYRITTGQQQIVKVKVRSNQDVNDPAVKAAILEQIKQELKDHGMAENITVKWREQPDGKVFHKDTEKNTTGKEEL</sequence>
<dbReference type="Pfam" id="PF00059">
    <property type="entry name" value="Lectin_C"/>
    <property type="match status" value="2"/>
</dbReference>
<evidence type="ECO:0000256" key="1">
    <source>
        <dbReference type="ARBA" id="ARBA00023157"/>
    </source>
</evidence>
<dbReference type="PANTHER" id="PTHR45784">
    <property type="entry name" value="C-TYPE LECTIN DOMAIN FAMILY 20 MEMBER A-RELATED"/>
    <property type="match status" value="1"/>
</dbReference>
<keyword evidence="1" id="KW-1015">Disulfide bond</keyword>
<proteinExistence type="predicted"/>
<accession>A0A2D0QQ47</accession>
<gene>
    <name evidence="6" type="primary">LOC108263794</name>
</gene>
<dbReference type="InterPro" id="IPR018378">
    <property type="entry name" value="C-type_lectin_CS"/>
</dbReference>
<reference evidence="5" key="1">
    <citation type="journal article" date="2016" name="Nat. Commun.">
        <title>The channel catfish genome sequence provides insights into the evolution of scale formation in teleosts.</title>
        <authorList>
            <person name="Liu Z."/>
            <person name="Liu S."/>
            <person name="Yao J."/>
            <person name="Bao L."/>
            <person name="Zhang J."/>
            <person name="Li Y."/>
            <person name="Jiang C."/>
            <person name="Sun L."/>
            <person name="Wang R."/>
            <person name="Zhang Y."/>
            <person name="Zhou T."/>
            <person name="Zeng Q."/>
            <person name="Fu Q."/>
            <person name="Gao S."/>
            <person name="Li N."/>
            <person name="Koren S."/>
            <person name="Jiang Y."/>
            <person name="Zimin A."/>
            <person name="Xu P."/>
            <person name="Phillippy A.M."/>
            <person name="Geng X."/>
            <person name="Song L."/>
            <person name="Sun F."/>
            <person name="Li C."/>
            <person name="Wang X."/>
            <person name="Chen A."/>
            <person name="Jin Y."/>
            <person name="Yuan Z."/>
            <person name="Yang Y."/>
            <person name="Tan S."/>
            <person name="Peatman E."/>
            <person name="Lu J."/>
            <person name="Qin Z."/>
            <person name="Dunham R."/>
            <person name="Li Z."/>
            <person name="Sonstegard T."/>
            <person name="Feng J."/>
            <person name="Danzmann R.G."/>
            <person name="Schroeder S."/>
            <person name="Scheffler B."/>
            <person name="Duke M.V."/>
            <person name="Ballard L."/>
            <person name="Kucuktas H."/>
            <person name="Kaltenboeck L."/>
            <person name="Liu H."/>
            <person name="Armbruster J."/>
            <person name="Xie Y."/>
            <person name="Kirby M.L."/>
            <person name="Tian Y."/>
            <person name="Flanagan M.E."/>
            <person name="Mu W."/>
            <person name="Waldbieser G.C."/>
        </authorList>
    </citation>
    <scope>NUCLEOTIDE SEQUENCE [LARGE SCALE GENOMIC DNA]</scope>
    <source>
        <strain evidence="5">SDA103</strain>
    </source>
</reference>
<feature type="region of interest" description="Disordered" evidence="2">
    <location>
        <begin position="325"/>
        <end position="345"/>
    </location>
</feature>
<dbReference type="GeneID" id="108263794"/>
<dbReference type="SMART" id="SM00034">
    <property type="entry name" value="CLECT"/>
    <property type="match status" value="2"/>
</dbReference>
<dbReference type="OrthoDB" id="6369810at2759"/>
<dbReference type="AlphaFoldDB" id="A0A2D0QQ47"/>
<dbReference type="RefSeq" id="XP_017320434.1">
    <property type="nucleotide sequence ID" value="XM_017464945.3"/>
</dbReference>
<evidence type="ECO:0000259" key="4">
    <source>
        <dbReference type="PROSITE" id="PS50041"/>
    </source>
</evidence>
<keyword evidence="6" id="KW-0675">Receptor</keyword>
<dbReference type="PROSITE" id="PS00615">
    <property type="entry name" value="C_TYPE_LECTIN_1"/>
    <property type="match status" value="1"/>
</dbReference>
<dbReference type="InterPro" id="IPR001304">
    <property type="entry name" value="C-type_lectin-like"/>
</dbReference>
<protein>
    <submittedName>
        <fullName evidence="6">Macrophage mannose receptor 1 isoform X1</fullName>
    </submittedName>
</protein>
<feature type="domain" description="C-type lectin" evidence="4">
    <location>
        <begin position="51"/>
        <end position="161"/>
    </location>
</feature>
<dbReference type="PROSITE" id="PS50041">
    <property type="entry name" value="C_TYPE_LECTIN_2"/>
    <property type="match status" value="2"/>
</dbReference>
<keyword evidence="3" id="KW-0812">Transmembrane</keyword>
<evidence type="ECO:0000256" key="3">
    <source>
        <dbReference type="SAM" id="Phobius"/>
    </source>
</evidence>
<evidence type="ECO:0000256" key="2">
    <source>
        <dbReference type="SAM" id="MobiDB-lite"/>
    </source>
</evidence>
<feature type="transmembrane region" description="Helical" evidence="3">
    <location>
        <begin position="31"/>
        <end position="48"/>
    </location>
</feature>
<dbReference type="Gene3D" id="3.10.100.10">
    <property type="entry name" value="Mannose-Binding Protein A, subunit A"/>
    <property type="match status" value="2"/>
</dbReference>
<keyword evidence="5" id="KW-1185">Reference proteome</keyword>
<dbReference type="InterPro" id="IPR016186">
    <property type="entry name" value="C-type_lectin-like/link_sf"/>
</dbReference>
<dbReference type="KEGG" id="ipu:108263794"/>
<reference evidence="6" key="2">
    <citation type="submission" date="2025-08" db="UniProtKB">
        <authorList>
            <consortium name="RefSeq"/>
        </authorList>
    </citation>
    <scope>IDENTIFICATION</scope>
    <source>
        <tissue evidence="6">Blood</tissue>
    </source>
</reference>
<name>A0A2D0QQ47_ICTPU</name>
<keyword evidence="3" id="KW-0472">Membrane</keyword>
<organism evidence="5 6">
    <name type="scientific">Ictalurus punctatus</name>
    <name type="common">Channel catfish</name>
    <name type="synonym">Silurus punctatus</name>
    <dbReference type="NCBI Taxonomy" id="7998"/>
    <lineage>
        <taxon>Eukaryota</taxon>
        <taxon>Metazoa</taxon>
        <taxon>Chordata</taxon>
        <taxon>Craniata</taxon>
        <taxon>Vertebrata</taxon>
        <taxon>Euteleostomi</taxon>
        <taxon>Actinopterygii</taxon>
        <taxon>Neopterygii</taxon>
        <taxon>Teleostei</taxon>
        <taxon>Ostariophysi</taxon>
        <taxon>Siluriformes</taxon>
        <taxon>Ictaluridae</taxon>
        <taxon>Ictalurus</taxon>
    </lineage>
</organism>
<dbReference type="InterPro" id="IPR016187">
    <property type="entry name" value="CTDL_fold"/>
</dbReference>
<dbReference type="Proteomes" id="UP000221080">
    <property type="component" value="Chromosome 3"/>
</dbReference>
<dbReference type="PANTHER" id="PTHR45784:SF3">
    <property type="entry name" value="C-TYPE LECTIN DOMAIN FAMILY 4 MEMBER K-LIKE-RELATED"/>
    <property type="match status" value="1"/>
</dbReference>
<keyword evidence="3" id="KW-1133">Transmembrane helix</keyword>
<feature type="domain" description="C-type lectin" evidence="4">
    <location>
        <begin position="166"/>
        <end position="272"/>
    </location>
</feature>
<evidence type="ECO:0000313" key="6">
    <source>
        <dbReference type="RefSeq" id="XP_017320434.1"/>
    </source>
</evidence>